<dbReference type="Proteomes" id="UP000664904">
    <property type="component" value="Chromosome"/>
</dbReference>
<dbReference type="Gene3D" id="3.90.1530.10">
    <property type="entry name" value="Conserved hypothetical protein from pyrococcus furiosus pfu- 392566-001, ParB domain"/>
    <property type="match status" value="1"/>
</dbReference>
<dbReference type="KEGG" id="pxi:J5O05_03750"/>
<dbReference type="RefSeq" id="WP_208843656.1">
    <property type="nucleotide sequence ID" value="NZ_CP072133.1"/>
</dbReference>
<gene>
    <name evidence="1" type="ORF">J5O05_03750</name>
</gene>
<dbReference type="AlphaFoldDB" id="A0A975DHT8"/>
<proteinExistence type="predicted"/>
<accession>A0A975DHT8</accession>
<protein>
    <submittedName>
        <fullName evidence="1">ParB-like nuclease domain-containing protein</fullName>
    </submittedName>
</protein>
<evidence type="ECO:0000313" key="1">
    <source>
        <dbReference type="EMBL" id="QTH72033.1"/>
    </source>
</evidence>
<keyword evidence="2" id="KW-1185">Reference proteome</keyword>
<sequence>MNETITYFDPFEIQTDPNLQVRSSSAFDDDLTNESESLKAMRNRIRQVVTAGHHVEPIKLIKCDGEYFVFDGHNRLEVYQEIAEKQSLKIPAIVLPYTRKEALAQGYRVNTQHGVAVSLGDSTKAAFRACVYSYNAIQTKDLTQNGLSDSLAQKLRRAAKILIEEAEISEEDSAETIQSKVIAWTGRMAKKYGRADGANTIPRDHLGFPSYRFVLERKTPAKFNEKQRIAQLADKLEKIAQADPDIFLAALKKISRNDRLDLPIRISKRKLDSSDLEF</sequence>
<organism evidence="1 2">
    <name type="scientific">Pseudoalteromonas xiamenensis</name>
    <dbReference type="NCBI Taxonomy" id="882626"/>
    <lineage>
        <taxon>Bacteria</taxon>
        <taxon>Pseudomonadati</taxon>
        <taxon>Pseudomonadota</taxon>
        <taxon>Gammaproteobacteria</taxon>
        <taxon>Alteromonadales</taxon>
        <taxon>Pseudoalteromonadaceae</taxon>
        <taxon>Pseudoalteromonas</taxon>
    </lineage>
</organism>
<reference evidence="1" key="1">
    <citation type="submission" date="2021-03" db="EMBL/GenBank/DDBJ databases">
        <title>Complete Genome of Pseudoalteromonas xiamenensis STKMTI.2, a new potential marine bacterium producing anti-Vibrio compounds.</title>
        <authorList>
            <person name="Handayani D.P."/>
            <person name="Isnansetyo A."/>
            <person name="Istiqomah I."/>
            <person name="Jumina J."/>
        </authorList>
    </citation>
    <scope>NUCLEOTIDE SEQUENCE</scope>
    <source>
        <strain evidence="1">STKMTI.2</strain>
    </source>
</reference>
<dbReference type="SUPFAM" id="SSF110849">
    <property type="entry name" value="ParB/Sulfiredoxin"/>
    <property type="match status" value="1"/>
</dbReference>
<evidence type="ECO:0000313" key="2">
    <source>
        <dbReference type="Proteomes" id="UP000664904"/>
    </source>
</evidence>
<name>A0A975DHT8_9GAMM</name>
<dbReference type="InterPro" id="IPR036086">
    <property type="entry name" value="ParB/Sulfiredoxin_sf"/>
</dbReference>
<dbReference type="EMBL" id="CP072133">
    <property type="protein sequence ID" value="QTH72033.1"/>
    <property type="molecule type" value="Genomic_DNA"/>
</dbReference>